<dbReference type="Proteomes" id="UP001303899">
    <property type="component" value="Unassembled WGS sequence"/>
</dbReference>
<gene>
    <name evidence="1" type="ORF">VB776_19575</name>
</gene>
<sequence length="368" mass="42723">MIKIKYPNDKTAFEADYIGLFSITPEIQDKYVRINAHLNNHLPNSLEELLVAPIETLITSCFQIPRLPKHLQRYLKNFFQYDDFQNKISYFFIRNKNKINLKTCYYCNIDFINAFQDIGDYNDGLDFVKKASENELEKIKDIGTATIQKILAQRGLINSLQDLTLNNKQKINIENFVLKDEHSHFTLDHVLNKAKHPISALSLYNFVPCCYSCNSKFKGKKELINEVNEAILSPTYSNFSFHEHSSFKILLNSKVADFKGIKKNEDFVVVVEFLENADKYKKYLEVFKLKGRYKSHKHIALELINKSQDYSDTQIEEISKLVNRPVALIKSDIFGKNIFEGTLEDNPFTKYSRDIASNIGIKDVKLID</sequence>
<accession>A0ABU5S9J4</accession>
<dbReference type="RefSeq" id="WP_323698562.1">
    <property type="nucleotide sequence ID" value="NZ_JAYGIL010000030.1"/>
</dbReference>
<evidence type="ECO:0000313" key="1">
    <source>
        <dbReference type="EMBL" id="MEA5405145.1"/>
    </source>
</evidence>
<name>A0ABU5S9J4_9BACT</name>
<comment type="caution">
    <text evidence="1">The sequence shown here is derived from an EMBL/GenBank/DDBJ whole genome shotgun (WGS) entry which is preliminary data.</text>
</comment>
<dbReference type="EMBL" id="JAYGIL010000030">
    <property type="protein sequence ID" value="MEA5405145.1"/>
    <property type="molecule type" value="Genomic_DNA"/>
</dbReference>
<organism evidence="1 2">
    <name type="scientific">Arcicella gelida</name>
    <dbReference type="NCBI Taxonomy" id="2984195"/>
    <lineage>
        <taxon>Bacteria</taxon>
        <taxon>Pseudomonadati</taxon>
        <taxon>Bacteroidota</taxon>
        <taxon>Cytophagia</taxon>
        <taxon>Cytophagales</taxon>
        <taxon>Flectobacillaceae</taxon>
        <taxon>Arcicella</taxon>
    </lineage>
</organism>
<evidence type="ECO:0000313" key="2">
    <source>
        <dbReference type="Proteomes" id="UP001303899"/>
    </source>
</evidence>
<dbReference type="Gene3D" id="1.10.30.50">
    <property type="match status" value="1"/>
</dbReference>
<proteinExistence type="predicted"/>
<protein>
    <submittedName>
        <fullName evidence="1">Uncharacterized protein</fullName>
    </submittedName>
</protein>
<reference evidence="1 2" key="1">
    <citation type="submission" date="2023-12" db="EMBL/GenBank/DDBJ databases">
        <title>Novel species of the genus Arcicella isolated from rivers.</title>
        <authorList>
            <person name="Lu H."/>
        </authorList>
    </citation>
    <scope>NUCLEOTIDE SEQUENCE [LARGE SCALE GENOMIC DNA]</scope>
    <source>
        <strain evidence="1 2">DC2W</strain>
    </source>
</reference>
<keyword evidence="2" id="KW-1185">Reference proteome</keyword>